<protein>
    <submittedName>
        <fullName evidence="1">RagB/SusD family protein</fullName>
    </submittedName>
</protein>
<dbReference type="AlphaFoldDB" id="A0A4V2MHG8"/>
<accession>A0A4V2MHG8</accession>
<dbReference type="InterPro" id="IPR011990">
    <property type="entry name" value="TPR-like_helical_dom_sf"/>
</dbReference>
<dbReference type="RefSeq" id="WP_131611974.1">
    <property type="nucleotide sequence ID" value="NZ_SJSM01000026.1"/>
</dbReference>
<dbReference type="SUPFAM" id="SSF48452">
    <property type="entry name" value="TPR-like"/>
    <property type="match status" value="1"/>
</dbReference>
<proteinExistence type="predicted"/>
<dbReference type="Gene3D" id="1.25.40.390">
    <property type="match status" value="1"/>
</dbReference>
<name>A0A4V2MHG8_9SPHI</name>
<evidence type="ECO:0000313" key="1">
    <source>
        <dbReference type="EMBL" id="TCC86516.1"/>
    </source>
</evidence>
<sequence length="430" mass="46088">MKTYISKIAYIFLILIIISACKKEYRNPSGANANDVVTTAKGMTGIVVGLQKLYISGRLGVYFNSVSVSGFVTNEILLRNAGNIPELQLFTGGGAVDGTNNILANLWTTSNKIIYDADNVLNNAPSLGDKAYASGLIAYASIFKALALGNLSQCWESIPAGTGQNVSFISRVDGFNKAIGVIDNAFAVMAANPISSGFISNMPPGIDIPNTLNALKARYALFAGNYPLALAAANSVDLTRRSTFNFDALTFNPIFEIATSTNNVFQPTDINLGLTGANVPDPADRRVPFYTAVGVNPVVRLAGFGVGLATPIPLYLPGEIILIKAEVYARQAAPDPGNALTELNRVVTKLPTVDIFGVGAALPPITGSLTPAQILPLIYKHRCIELYLSGLKLEDMRRFGLPNSERKRNFFPYPFTERDNNPNTPADPAF</sequence>
<dbReference type="OrthoDB" id="1522814at2"/>
<dbReference type="Proteomes" id="UP000291117">
    <property type="component" value="Unassembled WGS sequence"/>
</dbReference>
<keyword evidence="2" id="KW-1185">Reference proteome</keyword>
<comment type="caution">
    <text evidence="1">The sequence shown here is derived from an EMBL/GenBank/DDBJ whole genome shotgun (WGS) entry which is preliminary data.</text>
</comment>
<dbReference type="PROSITE" id="PS51257">
    <property type="entry name" value="PROKAR_LIPOPROTEIN"/>
    <property type="match status" value="1"/>
</dbReference>
<reference evidence="1 2" key="1">
    <citation type="submission" date="2019-02" db="EMBL/GenBank/DDBJ databases">
        <title>Pedobacter sp. RP-3-8 sp. nov., isolated from Arctic soil.</title>
        <authorList>
            <person name="Dahal R.H."/>
        </authorList>
    </citation>
    <scope>NUCLEOTIDE SEQUENCE [LARGE SCALE GENOMIC DNA]</scope>
    <source>
        <strain evidence="1 2">RP-3-8</strain>
    </source>
</reference>
<organism evidence="1 2">
    <name type="scientific">Pedobacter hiemivivus</name>
    <dbReference type="NCBI Taxonomy" id="2530454"/>
    <lineage>
        <taxon>Bacteria</taxon>
        <taxon>Pseudomonadati</taxon>
        <taxon>Bacteroidota</taxon>
        <taxon>Sphingobacteriia</taxon>
        <taxon>Sphingobacteriales</taxon>
        <taxon>Sphingobacteriaceae</taxon>
        <taxon>Pedobacter</taxon>
    </lineage>
</organism>
<evidence type="ECO:0000313" key="2">
    <source>
        <dbReference type="Proteomes" id="UP000291117"/>
    </source>
</evidence>
<gene>
    <name evidence="1" type="ORF">EZ444_23525</name>
</gene>
<dbReference type="EMBL" id="SJSM01000026">
    <property type="protein sequence ID" value="TCC86516.1"/>
    <property type="molecule type" value="Genomic_DNA"/>
</dbReference>